<protein>
    <recommendedName>
        <fullName evidence="6">Adenylate kinase</fullName>
        <ecNumber evidence="6">2.7.4.3</ecNumber>
    </recommendedName>
</protein>
<keyword evidence="1 5" id="KW-0808">Transferase</keyword>
<reference evidence="7 8" key="1">
    <citation type="journal article" date="2018" name="Nat. Biotechnol.">
        <title>A standardized bacterial taxonomy based on genome phylogeny substantially revises the tree of life.</title>
        <authorList>
            <person name="Parks D.H."/>
            <person name="Chuvochina M."/>
            <person name="Waite D.W."/>
            <person name="Rinke C."/>
            <person name="Skarshewski A."/>
            <person name="Chaumeil P.A."/>
            <person name="Hugenholtz P."/>
        </authorList>
    </citation>
    <scope>NUCLEOTIDE SEQUENCE [LARGE SCALE GENOMIC DNA]</scope>
    <source>
        <strain evidence="7">UBA9905</strain>
    </source>
</reference>
<evidence type="ECO:0000256" key="5">
    <source>
        <dbReference type="RuleBase" id="RU003330"/>
    </source>
</evidence>
<feature type="non-terminal residue" evidence="7">
    <location>
        <position position="49"/>
    </location>
</feature>
<keyword evidence="6" id="KW-0067">ATP-binding</keyword>
<dbReference type="InterPro" id="IPR000850">
    <property type="entry name" value="Adenylat/UMP-CMP_kin"/>
</dbReference>
<comment type="caution">
    <text evidence="7">The sequence shown here is derived from an EMBL/GenBank/DDBJ whole genome shotgun (WGS) entry which is preliminary data.</text>
</comment>
<dbReference type="AlphaFoldDB" id="A0A3D3TNK2"/>
<dbReference type="Gene3D" id="3.40.50.300">
    <property type="entry name" value="P-loop containing nucleotide triphosphate hydrolases"/>
    <property type="match status" value="1"/>
</dbReference>
<gene>
    <name evidence="7" type="ORF">DIT26_04905</name>
</gene>
<evidence type="ECO:0000256" key="4">
    <source>
        <dbReference type="ARBA" id="ARBA00022777"/>
    </source>
</evidence>
<keyword evidence="3 6" id="KW-0547">Nucleotide-binding</keyword>
<comment type="subcellular location">
    <subcellularLocation>
        <location evidence="6">Cytoplasm</location>
    </subcellularLocation>
</comment>
<accession>A0A3D3TNK2</accession>
<comment type="catalytic activity">
    <reaction evidence="6">
        <text>AMP + ATP = 2 ADP</text>
        <dbReference type="Rhea" id="RHEA:12973"/>
        <dbReference type="ChEBI" id="CHEBI:30616"/>
        <dbReference type="ChEBI" id="CHEBI:456215"/>
        <dbReference type="ChEBI" id="CHEBI:456216"/>
        <dbReference type="EC" id="2.7.4.3"/>
    </reaction>
</comment>
<dbReference type="InterPro" id="IPR027417">
    <property type="entry name" value="P-loop_NTPase"/>
</dbReference>
<name>A0A3D3TNK2_9BACT</name>
<sequence length="49" mass="5069">MNVILMGPPGAGKGTQAKRIARKLNIPHISTGDMLREAVAAGTDLGLKV</sequence>
<dbReference type="EMBL" id="DQBS01000118">
    <property type="protein sequence ID" value="HCO69912.1"/>
    <property type="molecule type" value="Genomic_DNA"/>
</dbReference>
<dbReference type="PRINTS" id="PR00094">
    <property type="entry name" value="ADENYLTKNASE"/>
</dbReference>
<proteinExistence type="inferred from homology"/>
<evidence type="ECO:0000256" key="1">
    <source>
        <dbReference type="ARBA" id="ARBA00022679"/>
    </source>
</evidence>
<dbReference type="EC" id="2.7.4.3" evidence="6"/>
<dbReference type="Pfam" id="PF00406">
    <property type="entry name" value="ADK"/>
    <property type="match status" value="1"/>
</dbReference>
<evidence type="ECO:0000313" key="8">
    <source>
        <dbReference type="Proteomes" id="UP000264215"/>
    </source>
</evidence>
<evidence type="ECO:0000256" key="3">
    <source>
        <dbReference type="ARBA" id="ARBA00022741"/>
    </source>
</evidence>
<dbReference type="GO" id="GO:0004017">
    <property type="term" value="F:AMP kinase activity"/>
    <property type="evidence" value="ECO:0007669"/>
    <property type="project" value="UniProtKB-EC"/>
</dbReference>
<dbReference type="SUPFAM" id="SSF52540">
    <property type="entry name" value="P-loop containing nucleoside triphosphate hydrolases"/>
    <property type="match status" value="1"/>
</dbReference>
<dbReference type="CDD" id="cd01428">
    <property type="entry name" value="ADK"/>
    <property type="match status" value="1"/>
</dbReference>
<comment type="subunit">
    <text evidence="6">Monomer.</text>
</comment>
<evidence type="ECO:0000256" key="2">
    <source>
        <dbReference type="ARBA" id="ARBA00022727"/>
    </source>
</evidence>
<dbReference type="GO" id="GO:0005737">
    <property type="term" value="C:cytoplasm"/>
    <property type="evidence" value="ECO:0007669"/>
    <property type="project" value="UniProtKB-SubCell"/>
</dbReference>
<evidence type="ECO:0000256" key="6">
    <source>
        <dbReference type="RuleBase" id="RU003331"/>
    </source>
</evidence>
<keyword evidence="2" id="KW-0545">Nucleotide biosynthesis</keyword>
<organism evidence="7 8">
    <name type="scientific">Mesotoga infera</name>
    <dbReference type="NCBI Taxonomy" id="1236046"/>
    <lineage>
        <taxon>Bacteria</taxon>
        <taxon>Thermotogati</taxon>
        <taxon>Thermotogota</taxon>
        <taxon>Thermotogae</taxon>
        <taxon>Kosmotogales</taxon>
        <taxon>Kosmotogaceae</taxon>
        <taxon>Mesotoga</taxon>
    </lineage>
</organism>
<comment type="similarity">
    <text evidence="5">Belongs to the adenylate kinase family.</text>
</comment>
<dbReference type="PANTHER" id="PTHR23359">
    <property type="entry name" value="NUCLEOTIDE KINASE"/>
    <property type="match status" value="1"/>
</dbReference>
<keyword evidence="4 5" id="KW-0418">Kinase</keyword>
<dbReference type="GO" id="GO:0005524">
    <property type="term" value="F:ATP binding"/>
    <property type="evidence" value="ECO:0007669"/>
    <property type="project" value="UniProtKB-KW"/>
</dbReference>
<dbReference type="Proteomes" id="UP000264215">
    <property type="component" value="Unassembled WGS sequence"/>
</dbReference>
<evidence type="ECO:0000313" key="7">
    <source>
        <dbReference type="EMBL" id="HCO69912.1"/>
    </source>
</evidence>